<evidence type="ECO:0000256" key="1">
    <source>
        <dbReference type="ARBA" id="ARBA00006429"/>
    </source>
</evidence>
<dbReference type="RefSeq" id="WP_089739335.1">
    <property type="nucleotide sequence ID" value="NZ_FNEG01000009.1"/>
</dbReference>
<reference evidence="8 10" key="2">
    <citation type="submission" date="2018-06" db="EMBL/GenBank/DDBJ databases">
        <authorList>
            <consortium name="Pathogen Informatics"/>
            <person name="Doyle S."/>
        </authorList>
    </citation>
    <scope>NUCLEOTIDE SEQUENCE [LARGE SCALE GENOMIC DNA]</scope>
    <source>
        <strain evidence="8 10">NCTC13492</strain>
    </source>
</reference>
<dbReference type="Proteomes" id="UP000199426">
    <property type="component" value="Unassembled WGS sequence"/>
</dbReference>
<dbReference type="EMBL" id="UAWB01000004">
    <property type="protein sequence ID" value="SQB43567.1"/>
    <property type="molecule type" value="Genomic_DNA"/>
</dbReference>
<evidence type="ECO:0000313" key="10">
    <source>
        <dbReference type="Proteomes" id="UP000251670"/>
    </source>
</evidence>
<keyword evidence="9" id="KW-1185">Reference proteome</keyword>
<dbReference type="SUPFAM" id="SSF49265">
    <property type="entry name" value="Fibronectin type III"/>
    <property type="match status" value="1"/>
</dbReference>
<dbReference type="GO" id="GO:0004518">
    <property type="term" value="F:nuclease activity"/>
    <property type="evidence" value="ECO:0007669"/>
    <property type="project" value="UniProtKB-KW"/>
</dbReference>
<dbReference type="PANTHER" id="PTHR33607:SF2">
    <property type="entry name" value="ENDONUCLEASE-1"/>
    <property type="match status" value="1"/>
</dbReference>
<gene>
    <name evidence="8" type="primary">bsn_3</name>
    <name evidence="8" type="ORF">NCTC13492_02317</name>
    <name evidence="7" type="ORF">SAMN05421542_4420</name>
</gene>
<evidence type="ECO:0000256" key="3">
    <source>
        <dbReference type="ARBA" id="ARBA00022729"/>
    </source>
</evidence>
<organism evidence="8 10">
    <name type="scientific">Chryseobacterium jejuense</name>
    <dbReference type="NCBI Taxonomy" id="445960"/>
    <lineage>
        <taxon>Bacteria</taxon>
        <taxon>Pseudomonadati</taxon>
        <taxon>Bacteroidota</taxon>
        <taxon>Flavobacteriia</taxon>
        <taxon>Flavobacteriales</taxon>
        <taxon>Weeksellaceae</taxon>
        <taxon>Chryseobacterium group</taxon>
        <taxon>Chryseobacterium</taxon>
    </lineage>
</organism>
<dbReference type="EMBL" id="FNEG01000009">
    <property type="protein sequence ID" value="SDJ80172.1"/>
    <property type="molecule type" value="Genomic_DNA"/>
</dbReference>
<evidence type="ECO:0000256" key="4">
    <source>
        <dbReference type="ARBA" id="ARBA00022801"/>
    </source>
</evidence>
<dbReference type="InterPro" id="IPR044925">
    <property type="entry name" value="His-Me_finger_sf"/>
</dbReference>
<feature type="signal peptide" evidence="5">
    <location>
        <begin position="1"/>
        <end position="19"/>
    </location>
</feature>
<dbReference type="Pfam" id="PF00041">
    <property type="entry name" value="fn3"/>
    <property type="match status" value="1"/>
</dbReference>
<accession>A0A2X2WVK3</accession>
<evidence type="ECO:0000256" key="5">
    <source>
        <dbReference type="SAM" id="SignalP"/>
    </source>
</evidence>
<evidence type="ECO:0000313" key="9">
    <source>
        <dbReference type="Proteomes" id="UP000199426"/>
    </source>
</evidence>
<dbReference type="Pfam" id="PF04231">
    <property type="entry name" value="Endonuclease_1"/>
    <property type="match status" value="1"/>
</dbReference>
<dbReference type="STRING" id="445960.SAMN05421542_4420"/>
<keyword evidence="4 8" id="KW-0378">Hydrolase</keyword>
<name>A0A2X2WVK3_CHRJE</name>
<dbReference type="GO" id="GO:0016787">
    <property type="term" value="F:hydrolase activity"/>
    <property type="evidence" value="ECO:0007669"/>
    <property type="project" value="UniProtKB-KW"/>
</dbReference>
<dbReference type="SMART" id="SM00060">
    <property type="entry name" value="FN3"/>
    <property type="match status" value="1"/>
</dbReference>
<dbReference type="OrthoDB" id="5485925at2"/>
<evidence type="ECO:0000259" key="6">
    <source>
        <dbReference type="PROSITE" id="PS50853"/>
    </source>
</evidence>
<dbReference type="AlphaFoldDB" id="A0A2X2WVK3"/>
<dbReference type="PROSITE" id="PS50853">
    <property type="entry name" value="FN3"/>
    <property type="match status" value="1"/>
</dbReference>
<feature type="chain" id="PRO_5016740799" evidence="5">
    <location>
        <begin position="20"/>
        <end position="596"/>
    </location>
</feature>
<evidence type="ECO:0000313" key="7">
    <source>
        <dbReference type="EMBL" id="SDJ80172.1"/>
    </source>
</evidence>
<dbReference type="InterPro" id="IPR036116">
    <property type="entry name" value="FN3_sf"/>
</dbReference>
<evidence type="ECO:0000313" key="8">
    <source>
        <dbReference type="EMBL" id="SQB43567.1"/>
    </source>
</evidence>
<comment type="similarity">
    <text evidence="1">Belongs to the EndA/NucM nuclease family.</text>
</comment>
<feature type="domain" description="Fibronectin type-III" evidence="6">
    <location>
        <begin position="283"/>
        <end position="370"/>
    </location>
</feature>
<evidence type="ECO:0000256" key="2">
    <source>
        <dbReference type="ARBA" id="ARBA00022722"/>
    </source>
</evidence>
<keyword evidence="2" id="KW-0540">Nuclease</keyword>
<dbReference type="InterPro" id="IPR013783">
    <property type="entry name" value="Ig-like_fold"/>
</dbReference>
<proteinExistence type="inferred from homology"/>
<reference evidence="7 9" key="1">
    <citation type="submission" date="2016-10" db="EMBL/GenBank/DDBJ databases">
        <authorList>
            <person name="Varghese N."/>
            <person name="Submissions S."/>
        </authorList>
    </citation>
    <scope>NUCLEOTIDE SEQUENCE [LARGE SCALE GENOMIC DNA]</scope>
    <source>
        <strain evidence="7 9">DSM 19299</strain>
    </source>
</reference>
<dbReference type="InterPro" id="IPR003961">
    <property type="entry name" value="FN3_dom"/>
</dbReference>
<protein>
    <submittedName>
        <fullName evidence="8">Extracellular ribonuclease</fullName>
        <ecNumber evidence="8">3.1.-.-</ecNumber>
    </submittedName>
    <submittedName>
        <fullName evidence="7">Por secretion system C-terminal sorting domain-containing protein</fullName>
    </submittedName>
</protein>
<dbReference type="InterPro" id="IPR026444">
    <property type="entry name" value="Secre_tail"/>
</dbReference>
<keyword evidence="3 5" id="KW-0732">Signal</keyword>
<dbReference type="PANTHER" id="PTHR33607">
    <property type="entry name" value="ENDONUCLEASE-1"/>
    <property type="match status" value="1"/>
</dbReference>
<dbReference type="Proteomes" id="UP000251670">
    <property type="component" value="Unassembled WGS sequence"/>
</dbReference>
<sequence>MKRILSFFLLSFAIINALAQAPAGYYSAADGLTGAPLKTALKAIITSGHLDKGYGGLWTAYYTTDRDTNTNFENDGTILDIYSEKPNGSDPYNFTVGTNQCGTYSNEGDCYNREHIVPQSLFNKASPMVADIHFIRPTDGKVNGMRSNYPFGKVGSATFTSDNGSKLGNSVSQGYGGTVFEPIDAFKGDVARMIFYFVTRYEDKLSTFSTGNMLGGSAFPGLQQWELQQLLAWNAMDPVSPEEINRNNAAFPFQGNRNPFIDNSAYADLIWGSPVVDNQAPTAPTNLATNTPTSNSISLSWNASTDNVGVTGYDIYVNDIFKSTVSGTSTTATVSGLLPLTSYTFHVIAKDAFGNTSPKSNVVPGTTLDGPVNAVNCGDENFTNIPANASDYKTRTWTNNNVSWTATLARTDQTISGKAITLQGGDLTSSNVPGGVQTLTLTTQRKFNGGDGNLNVFVNNNLAGTIPYSASVATNFINVNVSGNAVIRIVNPNNNDRVAIDDLKWTCYGGALATSEIKKDKSEFTIYPNPVKNNELFVKGENLSKISKAEIYDLSGKVIETLPNPFKNSNKINLKGLVKGTYILKTDNFSTKFIVE</sequence>
<dbReference type="Pfam" id="PF18962">
    <property type="entry name" value="Por_Secre_tail"/>
    <property type="match status" value="1"/>
</dbReference>
<dbReference type="CDD" id="cd00063">
    <property type="entry name" value="FN3"/>
    <property type="match status" value="1"/>
</dbReference>
<dbReference type="Gene3D" id="2.60.40.10">
    <property type="entry name" value="Immunoglobulins"/>
    <property type="match status" value="1"/>
</dbReference>
<dbReference type="InterPro" id="IPR007346">
    <property type="entry name" value="Endonuclease-I"/>
</dbReference>
<dbReference type="NCBIfam" id="TIGR04183">
    <property type="entry name" value="Por_Secre_tail"/>
    <property type="match status" value="1"/>
</dbReference>
<dbReference type="SUPFAM" id="SSF54060">
    <property type="entry name" value="His-Me finger endonucleases"/>
    <property type="match status" value="1"/>
</dbReference>
<dbReference type="EC" id="3.1.-.-" evidence="8"/>